<comment type="caution">
    <text evidence="2">The sequence shown here is derived from an EMBL/GenBank/DDBJ whole genome shotgun (WGS) entry which is preliminary data.</text>
</comment>
<reference evidence="2" key="2">
    <citation type="submission" date="2017-01" db="EMBL/GenBank/DDBJ databases">
        <authorList>
            <person name="Mah S.A."/>
            <person name="Swanson W.J."/>
            <person name="Moy G.W."/>
            <person name="Vacquier V.D."/>
        </authorList>
    </citation>
    <scope>NUCLEOTIDE SEQUENCE [LARGE SCALE GENOMIC DNA]</scope>
    <source>
        <strain evidence="2">ID-206-W2</strain>
    </source>
</reference>
<dbReference type="AlphaFoldDB" id="A0A1R1XY93"/>
<protein>
    <submittedName>
        <fullName evidence="2">Uncharacterized protein</fullName>
    </submittedName>
</protein>
<keyword evidence="3" id="KW-1185">Reference proteome</keyword>
<evidence type="ECO:0000313" key="3">
    <source>
        <dbReference type="Proteomes" id="UP000187429"/>
    </source>
</evidence>
<organism evidence="2 3">
    <name type="scientific">Smittium culicis</name>
    <dbReference type="NCBI Taxonomy" id="133412"/>
    <lineage>
        <taxon>Eukaryota</taxon>
        <taxon>Fungi</taxon>
        <taxon>Fungi incertae sedis</taxon>
        <taxon>Zoopagomycota</taxon>
        <taxon>Kickxellomycotina</taxon>
        <taxon>Harpellomycetes</taxon>
        <taxon>Harpellales</taxon>
        <taxon>Legeriomycetaceae</taxon>
        <taxon>Smittium</taxon>
    </lineage>
</organism>
<sequence>MGYKQHSAGILVHFNRKLQAFSSRKQRLTELLNIFCRALSGYEASFLKFYTDQLRVKILPSVCTTLSKIIPTTALTHPAISKIRYYDITGFCMSETNIPRSPTNPTIPFRGQRP</sequence>
<name>A0A1R1XY93_9FUNG</name>
<evidence type="ECO:0000313" key="1">
    <source>
        <dbReference type="EMBL" id="OMJ17460.1"/>
    </source>
</evidence>
<accession>A0A1R1XY93</accession>
<gene>
    <name evidence="2" type="ORF">AYI69_g6541</name>
    <name evidence="1" type="ORF">AYI69_g7420</name>
</gene>
<dbReference type="EMBL" id="LSSM01002951">
    <property type="protein sequence ID" value="OMJ19652.1"/>
    <property type="molecule type" value="Genomic_DNA"/>
</dbReference>
<dbReference type="EMBL" id="LSSM01003579">
    <property type="protein sequence ID" value="OMJ17460.1"/>
    <property type="molecule type" value="Genomic_DNA"/>
</dbReference>
<reference evidence="3" key="1">
    <citation type="submission" date="2017-01" db="EMBL/GenBank/DDBJ databases">
        <authorList>
            <person name="Wang Y."/>
            <person name="White M."/>
            <person name="Kvist S."/>
            <person name="Moncalvo J.-M."/>
        </authorList>
    </citation>
    <scope>NUCLEOTIDE SEQUENCE [LARGE SCALE GENOMIC DNA]</scope>
    <source>
        <strain evidence="3">ID-206-W2</strain>
    </source>
</reference>
<dbReference type="Proteomes" id="UP000187429">
    <property type="component" value="Unassembled WGS sequence"/>
</dbReference>
<evidence type="ECO:0000313" key="2">
    <source>
        <dbReference type="EMBL" id="OMJ19652.1"/>
    </source>
</evidence>
<proteinExistence type="predicted"/>